<evidence type="ECO:0000313" key="2">
    <source>
        <dbReference type="Proteomes" id="UP000291084"/>
    </source>
</evidence>
<gene>
    <name evidence="1" type="primary">Vigan.08G203200</name>
    <name evidence="1" type="ORF">VIGAN_08203200</name>
</gene>
<dbReference type="AlphaFoldDB" id="A0A0S3SR61"/>
<reference evidence="1 2" key="1">
    <citation type="journal article" date="2015" name="Sci. Rep.">
        <title>The power of single molecule real-time sequencing technology in the de novo assembly of a eukaryotic genome.</title>
        <authorList>
            <person name="Sakai H."/>
            <person name="Naito K."/>
            <person name="Ogiso-Tanaka E."/>
            <person name="Takahashi Y."/>
            <person name="Iseki K."/>
            <person name="Muto C."/>
            <person name="Satou K."/>
            <person name="Teruya K."/>
            <person name="Shiroma A."/>
            <person name="Shimoji M."/>
            <person name="Hirano T."/>
            <person name="Itoh T."/>
            <person name="Kaga A."/>
            <person name="Tomooka N."/>
        </authorList>
    </citation>
    <scope>NUCLEOTIDE SEQUENCE [LARGE SCALE GENOMIC DNA]</scope>
    <source>
        <strain evidence="2">cv. Shumari</strain>
    </source>
</reference>
<organism evidence="1 2">
    <name type="scientific">Vigna angularis var. angularis</name>
    <dbReference type="NCBI Taxonomy" id="157739"/>
    <lineage>
        <taxon>Eukaryota</taxon>
        <taxon>Viridiplantae</taxon>
        <taxon>Streptophyta</taxon>
        <taxon>Embryophyta</taxon>
        <taxon>Tracheophyta</taxon>
        <taxon>Spermatophyta</taxon>
        <taxon>Magnoliopsida</taxon>
        <taxon>eudicotyledons</taxon>
        <taxon>Gunneridae</taxon>
        <taxon>Pentapetalae</taxon>
        <taxon>rosids</taxon>
        <taxon>fabids</taxon>
        <taxon>Fabales</taxon>
        <taxon>Fabaceae</taxon>
        <taxon>Papilionoideae</taxon>
        <taxon>50 kb inversion clade</taxon>
        <taxon>NPAAA clade</taxon>
        <taxon>indigoferoid/millettioid clade</taxon>
        <taxon>Phaseoleae</taxon>
        <taxon>Vigna</taxon>
    </lineage>
</organism>
<dbReference type="Proteomes" id="UP000291084">
    <property type="component" value="Chromosome 8"/>
</dbReference>
<sequence>MVRQKCQGIRQMRSFADEHEPVAHEETADNTVLPCILLRIGLKIRLIHMDANLIFRVKLKVNKKQYFIFVF</sequence>
<accession>A0A0S3SR61</accession>
<dbReference type="EMBL" id="AP015041">
    <property type="protein sequence ID" value="BAT95328.1"/>
    <property type="molecule type" value="Genomic_DNA"/>
</dbReference>
<protein>
    <submittedName>
        <fullName evidence="1">Uncharacterized protein</fullName>
    </submittedName>
</protein>
<name>A0A0S3SR61_PHAAN</name>
<keyword evidence="2" id="KW-1185">Reference proteome</keyword>
<proteinExistence type="predicted"/>
<evidence type="ECO:0000313" key="1">
    <source>
        <dbReference type="EMBL" id="BAT95328.1"/>
    </source>
</evidence>